<evidence type="ECO:0000259" key="1">
    <source>
        <dbReference type="SMART" id="SM00860"/>
    </source>
</evidence>
<reference evidence="2" key="1">
    <citation type="submission" date="2022-06" db="EMBL/GenBank/DDBJ databases">
        <title>Genome public.</title>
        <authorList>
            <person name="Sun Q."/>
        </authorList>
    </citation>
    <scope>NUCLEOTIDE SEQUENCE</scope>
    <source>
        <strain evidence="2">CWNU-1</strain>
    </source>
</reference>
<feature type="domain" description="Knr4/Smi1-like" evidence="1">
    <location>
        <begin position="25"/>
        <end position="249"/>
    </location>
</feature>
<dbReference type="Gene3D" id="3.40.1580.10">
    <property type="entry name" value="SMI1/KNR4-like"/>
    <property type="match status" value="2"/>
</dbReference>
<evidence type="ECO:0000313" key="2">
    <source>
        <dbReference type="EMBL" id="MCM2387807.1"/>
    </source>
</evidence>
<protein>
    <submittedName>
        <fullName evidence="2">SMI1/KNR4 family protein</fullName>
    </submittedName>
</protein>
<dbReference type="SMART" id="SM00860">
    <property type="entry name" value="SMI1_KNR4"/>
    <property type="match status" value="1"/>
</dbReference>
<name>A0ABT0UGR1_9ACTN</name>
<dbReference type="RefSeq" id="WP_250918164.1">
    <property type="nucleotide sequence ID" value="NZ_JAMQAW010000006.1"/>
</dbReference>
<keyword evidence="3" id="KW-1185">Reference proteome</keyword>
<dbReference type="EMBL" id="JAMQAW010000006">
    <property type="protein sequence ID" value="MCM2387807.1"/>
    <property type="molecule type" value="Genomic_DNA"/>
</dbReference>
<organism evidence="2 3">
    <name type="scientific">Streptomyces albipurpureus</name>
    <dbReference type="NCBI Taxonomy" id="2897419"/>
    <lineage>
        <taxon>Bacteria</taxon>
        <taxon>Bacillati</taxon>
        <taxon>Actinomycetota</taxon>
        <taxon>Actinomycetes</taxon>
        <taxon>Kitasatosporales</taxon>
        <taxon>Streptomycetaceae</taxon>
        <taxon>Streptomyces</taxon>
    </lineage>
</organism>
<evidence type="ECO:0000313" key="3">
    <source>
        <dbReference type="Proteomes" id="UP001431429"/>
    </source>
</evidence>
<dbReference type="Pfam" id="PF14568">
    <property type="entry name" value="SUKH_6"/>
    <property type="match status" value="1"/>
</dbReference>
<gene>
    <name evidence="2" type="ORF">NBG84_05690</name>
</gene>
<dbReference type="InterPro" id="IPR037883">
    <property type="entry name" value="Knr4/Smi1-like_sf"/>
</dbReference>
<comment type="caution">
    <text evidence="2">The sequence shown here is derived from an EMBL/GenBank/DDBJ whole genome shotgun (WGS) entry which is preliminary data.</text>
</comment>
<dbReference type="Proteomes" id="UP001431429">
    <property type="component" value="Unassembled WGS sequence"/>
</dbReference>
<accession>A0ABT0UGR1</accession>
<proteinExistence type="predicted"/>
<dbReference type="InterPro" id="IPR018958">
    <property type="entry name" value="Knr4/Smi1-like_dom"/>
</dbReference>
<dbReference type="SUPFAM" id="SSF160631">
    <property type="entry name" value="SMI1/KNR4-like"/>
    <property type="match status" value="1"/>
</dbReference>
<sequence length="258" mass="27916">MDPDLVLLRQLIEGSAIISARPGRGLPEPAVRAAESVVGALPGSYRWWLTTYGSGTLHGTEIATIAPEEHRDAPESLLAPGRLMGNRLHFYEEPDGGDSFSFALDQSDQSGHQEYPVLRRDHFTGEEERYAEGFAGFLTVQTALASGLGDGPNPTIARLWRTTPGVLLPNGIHIYGPGSISERNKTYEVRKYAPPWVLVGDDSGGRGLLMRHHGKDRTSVYRLDLGALDESIATSGERVTGDLLGWLNQGAEGPEVCG</sequence>